<feature type="transmembrane region" description="Helical" evidence="11">
    <location>
        <begin position="320"/>
        <end position="343"/>
    </location>
</feature>
<dbReference type="NCBIfam" id="TIGR00879">
    <property type="entry name" value="SP"/>
    <property type="match status" value="1"/>
</dbReference>
<evidence type="ECO:0000256" key="9">
    <source>
        <dbReference type="RuleBase" id="RU003346"/>
    </source>
</evidence>
<feature type="transmembrane region" description="Helical" evidence="11">
    <location>
        <begin position="83"/>
        <end position="101"/>
    </location>
</feature>
<dbReference type="GO" id="GO:0015293">
    <property type="term" value="F:symporter activity"/>
    <property type="evidence" value="ECO:0007669"/>
    <property type="project" value="UniProtKB-KW"/>
</dbReference>
<feature type="transmembrane region" description="Helical" evidence="11">
    <location>
        <begin position="139"/>
        <end position="160"/>
    </location>
</feature>
<feature type="transmembrane region" description="Helical" evidence="11">
    <location>
        <begin position="26"/>
        <end position="44"/>
    </location>
</feature>
<evidence type="ECO:0000256" key="8">
    <source>
        <dbReference type="ARBA" id="ARBA00023136"/>
    </source>
</evidence>
<dbReference type="PROSITE" id="PS50850">
    <property type="entry name" value="MFS"/>
    <property type="match status" value="1"/>
</dbReference>
<feature type="domain" description="Major facilitator superfamily (MFS) profile" evidence="12">
    <location>
        <begin position="31"/>
        <end position="474"/>
    </location>
</feature>
<feature type="transmembrane region" description="Helical" evidence="11">
    <location>
        <begin position="350"/>
        <end position="374"/>
    </location>
</feature>
<dbReference type="InterPro" id="IPR005829">
    <property type="entry name" value="Sugar_transporter_CS"/>
</dbReference>
<evidence type="ECO:0000313" key="14">
    <source>
        <dbReference type="Proteomes" id="UP000054498"/>
    </source>
</evidence>
<dbReference type="PRINTS" id="PR00171">
    <property type="entry name" value="SUGRTRNSPORT"/>
</dbReference>
<feature type="transmembrane region" description="Helical" evidence="11">
    <location>
        <begin position="420"/>
        <end position="441"/>
    </location>
</feature>
<evidence type="ECO:0000256" key="1">
    <source>
        <dbReference type="ARBA" id="ARBA00004141"/>
    </source>
</evidence>
<protein>
    <submittedName>
        <fullName evidence="13">Sugar transport protein 10</fullName>
    </submittedName>
</protein>
<dbReference type="InterPro" id="IPR003663">
    <property type="entry name" value="Sugar/inositol_transpt"/>
</dbReference>
<feature type="transmembrane region" description="Helical" evidence="11">
    <location>
        <begin position="447"/>
        <end position="470"/>
    </location>
</feature>
<keyword evidence="3 9" id="KW-0813">Transport</keyword>
<evidence type="ECO:0000256" key="6">
    <source>
        <dbReference type="ARBA" id="ARBA00022847"/>
    </source>
</evidence>
<feature type="transmembrane region" description="Helical" evidence="11">
    <location>
        <begin position="285"/>
        <end position="308"/>
    </location>
</feature>
<dbReference type="CDD" id="cd17361">
    <property type="entry name" value="MFS_STP"/>
    <property type="match status" value="1"/>
</dbReference>
<comment type="similarity">
    <text evidence="2 9">Belongs to the major facilitator superfamily. Sugar transporter (TC 2.A.1.1) family.</text>
</comment>
<dbReference type="FunFam" id="1.20.1250.20:FF:000002">
    <property type="entry name" value="Sugar transport protein 13"/>
    <property type="match status" value="1"/>
</dbReference>
<evidence type="ECO:0000256" key="10">
    <source>
        <dbReference type="SAM" id="MobiDB-lite"/>
    </source>
</evidence>
<evidence type="ECO:0000256" key="4">
    <source>
        <dbReference type="ARBA" id="ARBA00022597"/>
    </source>
</evidence>
<dbReference type="InterPro" id="IPR005828">
    <property type="entry name" value="MFS_sugar_transport-like"/>
</dbReference>
<keyword evidence="4 13" id="KW-0762">Sugar transport</keyword>
<keyword evidence="7 11" id="KW-1133">Transmembrane helix</keyword>
<evidence type="ECO:0000256" key="2">
    <source>
        <dbReference type="ARBA" id="ARBA00010992"/>
    </source>
</evidence>
<organism evidence="13 14">
    <name type="scientific">Monoraphidium neglectum</name>
    <dbReference type="NCBI Taxonomy" id="145388"/>
    <lineage>
        <taxon>Eukaryota</taxon>
        <taxon>Viridiplantae</taxon>
        <taxon>Chlorophyta</taxon>
        <taxon>core chlorophytes</taxon>
        <taxon>Chlorophyceae</taxon>
        <taxon>CS clade</taxon>
        <taxon>Sphaeropleales</taxon>
        <taxon>Selenastraceae</taxon>
        <taxon>Monoraphidium</taxon>
    </lineage>
</organism>
<proteinExistence type="inferred from homology"/>
<dbReference type="InterPro" id="IPR044778">
    <property type="entry name" value="MFS_STP/MST-like_plant"/>
</dbReference>
<keyword evidence="8 11" id="KW-0472">Membrane</keyword>
<sequence>MAPAGAAVGPAFEPGRVALYEGKTTPAVILIAIVAASGGLLFGFDNGVTGGVIAHPDFGPKFFPGMEGTGADSDPFCKFNDHLLQLFTSSLFLAAAVAAMIGSWTCNRFGRKMTMLAGGTCFLIGTALVTGAVATGMLVVGRIVLGFGVGFACQATPLYLSEMAPYQARGALNLCFQLAVTIGILGAQCINYGTQYLRPYGWRVSLACGAVPALLLSIGAIALPDTPNSLVLRGHKEAGRRVLQRIRGTQHVDVEFEDICEAVQTASLVKNPYRTIVRRRYWPQLVITVLIPAFQQLTGINAIMFYAPQLFQATGASSNASLLASVVTGAVNVVSTLVAIVVVDRAGRRFLFLQGGAQMLACEVAVGILIHYNFMSPGNTAMSSAIVALICIYVAGFAWSWGPLGWLVPSEIQPLETRAAGMGIATLTNFLFTFLIGQVFLTGLCDLKYGIFFLFAGFVLLMSLFVFFCVPETKGVPIEELNEVIMQKHWLWSHVVKGAPRPENGSAATVAPTKAARPPKDTAAV</sequence>
<evidence type="ECO:0000256" key="11">
    <source>
        <dbReference type="SAM" id="Phobius"/>
    </source>
</evidence>
<reference evidence="13 14" key="1">
    <citation type="journal article" date="2013" name="BMC Genomics">
        <title>Reconstruction of the lipid metabolism for the microalga Monoraphidium neglectum from its genome sequence reveals characteristics suitable for biofuel production.</title>
        <authorList>
            <person name="Bogen C."/>
            <person name="Al-Dilaimi A."/>
            <person name="Albersmeier A."/>
            <person name="Wichmann J."/>
            <person name="Grundmann M."/>
            <person name="Rupp O."/>
            <person name="Lauersen K.J."/>
            <person name="Blifernez-Klassen O."/>
            <person name="Kalinowski J."/>
            <person name="Goesmann A."/>
            <person name="Mussgnug J.H."/>
            <person name="Kruse O."/>
        </authorList>
    </citation>
    <scope>NUCLEOTIDE SEQUENCE [LARGE SCALE GENOMIC DNA]</scope>
    <source>
        <strain evidence="13 14">SAG 48.87</strain>
    </source>
</reference>
<gene>
    <name evidence="13" type="ORF">MNEG_0133</name>
</gene>
<feature type="transmembrane region" description="Helical" evidence="11">
    <location>
        <begin position="113"/>
        <end position="133"/>
    </location>
</feature>
<dbReference type="PANTHER" id="PTHR23500:SF357">
    <property type="entry name" value="IP12678P"/>
    <property type="match status" value="1"/>
</dbReference>
<dbReference type="PROSITE" id="PS00216">
    <property type="entry name" value="SUGAR_TRANSPORT_1"/>
    <property type="match status" value="1"/>
</dbReference>
<evidence type="ECO:0000256" key="7">
    <source>
        <dbReference type="ARBA" id="ARBA00022989"/>
    </source>
</evidence>
<dbReference type="GeneID" id="25726251"/>
<dbReference type="OrthoDB" id="5296287at2759"/>
<dbReference type="EMBL" id="KK100230">
    <property type="protein sequence ID" value="KIZ07809.1"/>
    <property type="molecule type" value="Genomic_DNA"/>
</dbReference>
<keyword evidence="5 11" id="KW-0812">Transmembrane</keyword>
<feature type="region of interest" description="Disordered" evidence="10">
    <location>
        <begin position="504"/>
        <end position="525"/>
    </location>
</feature>
<dbReference type="SUPFAM" id="SSF103473">
    <property type="entry name" value="MFS general substrate transporter"/>
    <property type="match status" value="1"/>
</dbReference>
<feature type="transmembrane region" description="Helical" evidence="11">
    <location>
        <begin position="172"/>
        <end position="194"/>
    </location>
</feature>
<accession>A0A0D2LNG0</accession>
<dbReference type="PROSITE" id="PS00217">
    <property type="entry name" value="SUGAR_TRANSPORT_2"/>
    <property type="match status" value="1"/>
</dbReference>
<keyword evidence="14" id="KW-1185">Reference proteome</keyword>
<dbReference type="AlphaFoldDB" id="A0A0D2LNG0"/>
<dbReference type="GO" id="GO:0016020">
    <property type="term" value="C:membrane"/>
    <property type="evidence" value="ECO:0007669"/>
    <property type="project" value="UniProtKB-SubCell"/>
</dbReference>
<comment type="subcellular location">
    <subcellularLocation>
        <location evidence="1">Membrane</location>
        <topology evidence="1">Multi-pass membrane protein</topology>
    </subcellularLocation>
</comment>
<feature type="transmembrane region" description="Helical" evidence="11">
    <location>
        <begin position="386"/>
        <end position="408"/>
    </location>
</feature>
<dbReference type="Pfam" id="PF00083">
    <property type="entry name" value="Sugar_tr"/>
    <property type="match status" value="1"/>
</dbReference>
<dbReference type="GO" id="GO:0015145">
    <property type="term" value="F:monosaccharide transmembrane transporter activity"/>
    <property type="evidence" value="ECO:0007669"/>
    <property type="project" value="InterPro"/>
</dbReference>
<dbReference type="Proteomes" id="UP000054498">
    <property type="component" value="Unassembled WGS sequence"/>
</dbReference>
<evidence type="ECO:0000256" key="3">
    <source>
        <dbReference type="ARBA" id="ARBA00022448"/>
    </source>
</evidence>
<dbReference type="InterPro" id="IPR020846">
    <property type="entry name" value="MFS_dom"/>
</dbReference>
<dbReference type="InterPro" id="IPR045262">
    <property type="entry name" value="STP/PLT_plant"/>
</dbReference>
<feature type="transmembrane region" description="Helical" evidence="11">
    <location>
        <begin position="200"/>
        <end position="223"/>
    </location>
</feature>
<evidence type="ECO:0000259" key="12">
    <source>
        <dbReference type="PROSITE" id="PS50850"/>
    </source>
</evidence>
<dbReference type="InterPro" id="IPR036259">
    <property type="entry name" value="MFS_trans_sf"/>
</dbReference>
<dbReference type="Gene3D" id="1.20.1250.20">
    <property type="entry name" value="MFS general substrate transporter like domains"/>
    <property type="match status" value="1"/>
</dbReference>
<dbReference type="KEGG" id="mng:MNEG_0133"/>
<dbReference type="RefSeq" id="XP_013906828.1">
    <property type="nucleotide sequence ID" value="XM_014051374.1"/>
</dbReference>
<dbReference type="PANTHER" id="PTHR23500">
    <property type="entry name" value="SOLUTE CARRIER FAMILY 2, FACILITATED GLUCOSE TRANSPORTER"/>
    <property type="match status" value="1"/>
</dbReference>
<keyword evidence="6" id="KW-0769">Symport</keyword>
<name>A0A0D2LNG0_9CHLO</name>
<evidence type="ECO:0000313" key="13">
    <source>
        <dbReference type="EMBL" id="KIZ07809.1"/>
    </source>
</evidence>
<evidence type="ECO:0000256" key="5">
    <source>
        <dbReference type="ARBA" id="ARBA00022692"/>
    </source>
</evidence>